<evidence type="ECO:0000256" key="2">
    <source>
        <dbReference type="ARBA" id="ARBA00022475"/>
    </source>
</evidence>
<keyword evidence="3 6" id="KW-0812">Transmembrane</keyword>
<evidence type="ECO:0000256" key="5">
    <source>
        <dbReference type="ARBA" id="ARBA00023136"/>
    </source>
</evidence>
<gene>
    <name evidence="9" type="ordered locus">Pcar_1723</name>
</gene>
<evidence type="ECO:0000256" key="3">
    <source>
        <dbReference type="ARBA" id="ARBA00022692"/>
    </source>
</evidence>
<dbReference type="RefSeq" id="WP_011341457.1">
    <property type="nucleotide sequence ID" value="NC_007498.2"/>
</dbReference>
<evidence type="ECO:0000259" key="8">
    <source>
        <dbReference type="Pfam" id="PF11893"/>
    </source>
</evidence>
<dbReference type="Pfam" id="PF11893">
    <property type="entry name" value="DUF3413"/>
    <property type="match status" value="1"/>
</dbReference>
<feature type="transmembrane region" description="Helical" evidence="6">
    <location>
        <begin position="12"/>
        <end position="30"/>
    </location>
</feature>
<dbReference type="InterPro" id="IPR024588">
    <property type="entry name" value="YejM_N"/>
</dbReference>
<feature type="transmembrane region" description="Helical" evidence="6">
    <location>
        <begin position="85"/>
        <end position="107"/>
    </location>
</feature>
<dbReference type="EMBL" id="CP000142">
    <property type="protein sequence ID" value="ABA88966.1"/>
    <property type="molecule type" value="Genomic_DNA"/>
</dbReference>
<dbReference type="AlphaFoldDB" id="Q3A3U1"/>
<keyword evidence="4 6" id="KW-1133">Transmembrane helix</keyword>
<evidence type="ECO:0000313" key="10">
    <source>
        <dbReference type="Proteomes" id="UP000002534"/>
    </source>
</evidence>
<dbReference type="PANTHER" id="PTHR47371">
    <property type="entry name" value="LIPOTEICHOIC ACID SYNTHASE"/>
    <property type="match status" value="1"/>
</dbReference>
<dbReference type="KEGG" id="pca:Pcar_1723"/>
<reference evidence="10" key="1">
    <citation type="submission" date="2005-10" db="EMBL/GenBank/DDBJ databases">
        <title>Complete sequence of Pelobacter carbinolicus DSM 2380.</title>
        <authorList>
            <person name="Copeland A."/>
            <person name="Lucas S."/>
            <person name="Lapidus A."/>
            <person name="Barry K."/>
            <person name="Detter J.C."/>
            <person name="Glavina T."/>
            <person name="Hammon N."/>
            <person name="Israni S."/>
            <person name="Pitluck S."/>
            <person name="Chertkov O."/>
            <person name="Schmutz J."/>
            <person name="Larimer F."/>
            <person name="Land M."/>
            <person name="Kyrpides N."/>
            <person name="Ivanova N."/>
            <person name="Richardson P."/>
        </authorList>
    </citation>
    <scope>NUCLEOTIDE SEQUENCE [LARGE SCALE GENOMIC DNA]</scope>
    <source>
        <strain evidence="10">DSM 2380 / NBRC 103641 / GraBd1</strain>
    </source>
</reference>
<dbReference type="HOGENOM" id="CLU_030247_1_0_7"/>
<evidence type="ECO:0000256" key="6">
    <source>
        <dbReference type="SAM" id="Phobius"/>
    </source>
</evidence>
<accession>Q3A3U1</accession>
<protein>
    <submittedName>
        <fullName evidence="9">Inner membrane hydrolase, DUF3413 domain-containing</fullName>
    </submittedName>
</protein>
<feature type="transmembrane region" description="Helical" evidence="6">
    <location>
        <begin position="171"/>
        <end position="190"/>
    </location>
</feature>
<dbReference type="InterPro" id="IPR017850">
    <property type="entry name" value="Alkaline_phosphatase_core_sf"/>
</dbReference>
<feature type="domain" description="Sulfatase N-terminal" evidence="7">
    <location>
        <begin position="259"/>
        <end position="536"/>
    </location>
</feature>
<keyword evidence="5 6" id="KW-0472">Membrane</keyword>
<sequence>MTYTERSRFLNHYFLFSYLVVLTLASGYLFKVDFVNTRTFLFAVGTYLSYCAVYLLPAFLITRLCHGLFCLGGKSSLGWKAAQAVAVLTTGLTAVFLYADFFIFRLYHFHLNGFVWNLVKTPGGIESLGGNNSSNLTFGLIIAGFFAVQAFLLWLTIKLRSNRRSAKPRKIYRFIAAFLLLLALGERGIYGVSHLQAHTPVLAAASTFPFYQPTTFRSLAKKLGYKVKRQSKLKMDLDALQPSYPLRPIDVQKPARPLNIVWLMAESLRADMLDPEIMPATWNFAHQAHRFNQHYSGGNGTRMGLFSAFYGIYGPYWFPFLEARRSPVIMDVLQQQGYQLDLHTSAKFSYPEFDKTIFAGVPDRFMHEVGDKPGWQRDRENVDQIIEFVKNRDRNRPFMTFMFFESPHARYYFPEECAIRKPYLEDFNYATMSVDKDIELIRNRYINSCNHLDTQLGRLLALLEQERLLEDTIVIITGDHGEEFMEKGFWGHNSKFTEEQTRVPLVLWIPGTGASKTDRMTSHLDIVATILPLLGVKNPAEDYSLGYDLLGTKQREFSVIADWSRICYVGSQYKASFPLKAEGLARNSVTRKDDASVEEEGAFVSTHQDVMLRLMQDLSRFRRK</sequence>
<keyword evidence="9" id="KW-0378">Hydrolase</keyword>
<dbReference type="OrthoDB" id="9766107at2"/>
<dbReference type="GO" id="GO:0016787">
    <property type="term" value="F:hydrolase activity"/>
    <property type="evidence" value="ECO:0007669"/>
    <property type="project" value="UniProtKB-KW"/>
</dbReference>
<organism evidence="9 10">
    <name type="scientific">Syntrophotalea carbinolica (strain DSM 2380 / NBRC 103641 / GraBd1)</name>
    <name type="common">Pelobacter carbinolicus</name>
    <dbReference type="NCBI Taxonomy" id="338963"/>
    <lineage>
        <taxon>Bacteria</taxon>
        <taxon>Pseudomonadati</taxon>
        <taxon>Thermodesulfobacteriota</taxon>
        <taxon>Desulfuromonadia</taxon>
        <taxon>Desulfuromonadales</taxon>
        <taxon>Syntrophotaleaceae</taxon>
        <taxon>Syntrophotalea</taxon>
    </lineage>
</organism>
<dbReference type="GO" id="GO:0005886">
    <property type="term" value="C:plasma membrane"/>
    <property type="evidence" value="ECO:0007669"/>
    <property type="project" value="UniProtKB-SubCell"/>
</dbReference>
<evidence type="ECO:0000259" key="7">
    <source>
        <dbReference type="Pfam" id="PF00884"/>
    </source>
</evidence>
<dbReference type="CDD" id="cd16148">
    <property type="entry name" value="sulfatase_like"/>
    <property type="match status" value="1"/>
</dbReference>
<dbReference type="PANTHER" id="PTHR47371:SF3">
    <property type="entry name" value="PHOSPHOGLYCEROL TRANSFERASE I"/>
    <property type="match status" value="1"/>
</dbReference>
<evidence type="ECO:0000313" key="9">
    <source>
        <dbReference type="EMBL" id="ABA88966.1"/>
    </source>
</evidence>
<reference evidence="9 10" key="2">
    <citation type="journal article" date="2012" name="BMC Genomics">
        <title>The genome of Pelobacter carbinolicus reveals surprising metabolic capabilities and physiological features.</title>
        <authorList>
            <person name="Aklujkar M."/>
            <person name="Haveman S.A."/>
            <person name="Didonato R.Jr."/>
            <person name="Chertkov O."/>
            <person name="Han C.S."/>
            <person name="Land M.L."/>
            <person name="Brown P."/>
            <person name="Lovley D.R."/>
        </authorList>
    </citation>
    <scope>NUCLEOTIDE SEQUENCE [LARGE SCALE GENOMIC DNA]</scope>
    <source>
        <strain evidence="10">DSM 2380 / NBRC 103641 / GraBd1</strain>
    </source>
</reference>
<dbReference type="Proteomes" id="UP000002534">
    <property type="component" value="Chromosome"/>
</dbReference>
<keyword evidence="2" id="KW-1003">Cell membrane</keyword>
<dbReference type="SUPFAM" id="SSF53649">
    <property type="entry name" value="Alkaline phosphatase-like"/>
    <property type="match status" value="1"/>
</dbReference>
<proteinExistence type="predicted"/>
<feature type="transmembrane region" description="Helical" evidence="6">
    <location>
        <begin position="136"/>
        <end position="159"/>
    </location>
</feature>
<dbReference type="Pfam" id="PF00884">
    <property type="entry name" value="Sulfatase"/>
    <property type="match status" value="1"/>
</dbReference>
<name>Q3A3U1_SYNC1</name>
<dbReference type="eggNOG" id="COG3083">
    <property type="taxonomic scope" value="Bacteria"/>
</dbReference>
<dbReference type="InterPro" id="IPR000917">
    <property type="entry name" value="Sulfatase_N"/>
</dbReference>
<feature type="transmembrane region" description="Helical" evidence="6">
    <location>
        <begin position="42"/>
        <end position="64"/>
    </location>
</feature>
<dbReference type="PIRSF" id="PIRSF004950">
    <property type="entry name" value="Mmb_sulf_HI0842"/>
    <property type="match status" value="1"/>
</dbReference>
<keyword evidence="10" id="KW-1185">Reference proteome</keyword>
<dbReference type="InterPro" id="IPR050448">
    <property type="entry name" value="OpgB/LTA_synthase_biosynth"/>
</dbReference>
<dbReference type="InterPro" id="IPR012159">
    <property type="entry name" value="YejM-like"/>
</dbReference>
<comment type="subcellular location">
    <subcellularLocation>
        <location evidence="1">Cell membrane</location>
        <topology evidence="1">Multi-pass membrane protein</topology>
    </subcellularLocation>
</comment>
<dbReference type="Gene3D" id="3.40.720.10">
    <property type="entry name" value="Alkaline Phosphatase, subunit A"/>
    <property type="match status" value="1"/>
</dbReference>
<evidence type="ECO:0000256" key="4">
    <source>
        <dbReference type="ARBA" id="ARBA00022989"/>
    </source>
</evidence>
<dbReference type="STRING" id="338963.Pcar_1723"/>
<feature type="domain" description="Inner membrane protein YejM N-terminal" evidence="8">
    <location>
        <begin position="7"/>
        <end position="249"/>
    </location>
</feature>
<evidence type="ECO:0000256" key="1">
    <source>
        <dbReference type="ARBA" id="ARBA00004651"/>
    </source>
</evidence>